<dbReference type="Proteomes" id="UP000198736">
    <property type="component" value="Unassembled WGS sequence"/>
</dbReference>
<sequence length="65" mass="7006">MDQPVDALILFGGWVGAQIGEGTCRTITDCGHRIRESVTGPVQLHIALCIRVRIPARLMKTACCG</sequence>
<dbReference type="EMBL" id="CZPZ01000021">
    <property type="protein sequence ID" value="CUS36852.1"/>
    <property type="molecule type" value="Genomic_DNA"/>
</dbReference>
<evidence type="ECO:0000313" key="1">
    <source>
        <dbReference type="EMBL" id="CUS36852.1"/>
    </source>
</evidence>
<dbReference type="STRING" id="1742973.COMA2_280005"/>
<proteinExistence type="predicted"/>
<accession>A0A0S4LLI1</accession>
<protein>
    <submittedName>
        <fullName evidence="1">Uncharacterized protein</fullName>
    </submittedName>
</protein>
<name>A0A0S4LLI1_9BACT</name>
<organism evidence="1 2">
    <name type="scientific">Candidatus Nitrospira nitrificans</name>
    <dbReference type="NCBI Taxonomy" id="1742973"/>
    <lineage>
        <taxon>Bacteria</taxon>
        <taxon>Pseudomonadati</taxon>
        <taxon>Nitrospirota</taxon>
        <taxon>Nitrospiria</taxon>
        <taxon>Nitrospirales</taxon>
        <taxon>Nitrospiraceae</taxon>
        <taxon>Nitrospira</taxon>
    </lineage>
</organism>
<reference evidence="2" key="1">
    <citation type="submission" date="2015-10" db="EMBL/GenBank/DDBJ databases">
        <authorList>
            <person name="Luecker S."/>
            <person name="Luecker S."/>
        </authorList>
    </citation>
    <scope>NUCLEOTIDE SEQUENCE [LARGE SCALE GENOMIC DNA]</scope>
</reference>
<keyword evidence="2" id="KW-1185">Reference proteome</keyword>
<dbReference type="AlphaFoldDB" id="A0A0S4LLI1"/>
<gene>
    <name evidence="1" type="ORF">COMA2_280005</name>
</gene>
<evidence type="ECO:0000313" key="2">
    <source>
        <dbReference type="Proteomes" id="UP000198736"/>
    </source>
</evidence>